<dbReference type="Pfam" id="PF12796">
    <property type="entry name" value="Ank_2"/>
    <property type="match status" value="1"/>
</dbReference>
<keyword evidence="2" id="KW-0677">Repeat</keyword>
<dbReference type="PANTHER" id="PTHR12447">
    <property type="entry name" value="ANKYRIN REPEAT DOMAIN-CONTAINING PROTEIN 13"/>
    <property type="match status" value="1"/>
</dbReference>
<dbReference type="Pfam" id="PF11904">
    <property type="entry name" value="ANKRD13_C"/>
    <property type="match status" value="1"/>
</dbReference>
<dbReference type="Gene3D" id="1.25.40.20">
    <property type="entry name" value="Ankyrin repeat-containing domain"/>
    <property type="match status" value="1"/>
</dbReference>
<dbReference type="InterPro" id="IPR055285">
    <property type="entry name" value="ANKRD13_C"/>
</dbReference>
<evidence type="ECO:0000256" key="6">
    <source>
        <dbReference type="ARBA" id="ARBA00023186"/>
    </source>
</evidence>
<dbReference type="EMBL" id="GEEE01022903">
    <property type="protein sequence ID" value="JAP40322.1"/>
    <property type="molecule type" value="Transcribed_RNA"/>
</dbReference>
<evidence type="ECO:0000256" key="8">
    <source>
        <dbReference type="PROSITE-ProRule" id="PRU00023"/>
    </source>
</evidence>
<evidence type="ECO:0000256" key="9">
    <source>
        <dbReference type="SAM" id="MobiDB-lite"/>
    </source>
</evidence>
<keyword evidence="6" id="KW-0143">Chaperone</keyword>
<comment type="subcellular location">
    <subcellularLocation>
        <location evidence="1">Endoplasmic reticulum membrane</location>
    </subcellularLocation>
</comment>
<sequence>MVEVNDASVPSENLCLHRYVYMDEPELLKRFLQTMRFGSCNAQDTYGNTPLHLAVMLGRSDCIEHLLAHGARVDIRNGWGWTPIDEAICRKNSTVAYKLWHIMRTSDQEKAERLFFEDFLTKVPDADIDLEWELHSWVPFVSRFLPSDKCRVRKKGNRVRVDMSLKGFQDFGWLRGDISFLLDGSRLFDEKVVMLDHDQKLYECVTSQLAPFQLSEVDSAQFDLEWSLIASSPVIALRILHDNISCVPNYSGWFNSEQQKVDQVGQYRAKSFTLSNIVVESQSRHEHVCESKYSNALANILGLLHSSLQAPPPTPDALSEASESSTPPSPSTTPAAPTRTRSSSTSSAQLPPWNAYCSGSLKSKALFFGCNPAVKRKSLNISFSVSFAEDVFFPVHVYLSLLDLLAPRNDLTALREALASKVPPGFPVQVEAAVFPTVTAKLRITRIEYTQPPMLCHHELDWGTCPCSQAVDPSVFTGAELDDDLFFIPLDYSPA</sequence>
<dbReference type="InterPro" id="IPR021832">
    <property type="entry name" value="ANKRD13"/>
</dbReference>
<feature type="domain" description="Ankyrin repeat" evidence="10">
    <location>
        <begin position="160"/>
        <end position="493"/>
    </location>
</feature>
<evidence type="ECO:0000256" key="2">
    <source>
        <dbReference type="ARBA" id="ARBA00022737"/>
    </source>
</evidence>
<evidence type="ECO:0000256" key="1">
    <source>
        <dbReference type="ARBA" id="ARBA00004586"/>
    </source>
</evidence>
<organism evidence="11">
    <name type="scientific">Schistocephalus solidus</name>
    <name type="common">Tapeworm</name>
    <dbReference type="NCBI Taxonomy" id="70667"/>
    <lineage>
        <taxon>Eukaryota</taxon>
        <taxon>Metazoa</taxon>
        <taxon>Spiralia</taxon>
        <taxon>Lophotrochozoa</taxon>
        <taxon>Platyhelminthes</taxon>
        <taxon>Cestoda</taxon>
        <taxon>Eucestoda</taxon>
        <taxon>Diphyllobothriidea</taxon>
        <taxon>Diphyllobothriidae</taxon>
        <taxon>Schistocephalus</taxon>
    </lineage>
</organism>
<evidence type="ECO:0000313" key="11">
    <source>
        <dbReference type="EMBL" id="JAP40322.1"/>
    </source>
</evidence>
<dbReference type="PROSITE" id="PS50088">
    <property type="entry name" value="ANK_REPEAT"/>
    <property type="match status" value="1"/>
</dbReference>
<keyword evidence="5" id="KW-0472">Membrane</keyword>
<keyword evidence="3" id="KW-0256">Endoplasmic reticulum</keyword>
<feature type="compositionally biased region" description="Low complexity" evidence="9">
    <location>
        <begin position="319"/>
        <end position="348"/>
    </location>
</feature>
<name>A0A0X3NX80_SCHSO</name>
<feature type="repeat" description="ANK" evidence="8">
    <location>
        <begin position="46"/>
        <end position="78"/>
    </location>
</feature>
<dbReference type="GO" id="GO:0005789">
    <property type="term" value="C:endoplasmic reticulum membrane"/>
    <property type="evidence" value="ECO:0007669"/>
    <property type="project" value="UniProtKB-SubCell"/>
</dbReference>
<evidence type="ECO:0000256" key="7">
    <source>
        <dbReference type="ARBA" id="ARBA00037107"/>
    </source>
</evidence>
<reference evidence="11" key="1">
    <citation type="submission" date="2016-01" db="EMBL/GenBank/DDBJ databases">
        <title>Reference transcriptome for the parasite Schistocephalus solidus: insights into the molecular evolution of parasitism.</title>
        <authorList>
            <person name="Hebert F.O."/>
            <person name="Grambauer S."/>
            <person name="Barber I."/>
            <person name="Landry C.R."/>
            <person name="Aubin-Horth N."/>
        </authorList>
    </citation>
    <scope>NUCLEOTIDE SEQUENCE</scope>
</reference>
<comment type="function">
    <text evidence="7">Acts as a molecular chaperone for G protein-coupled receptors, regulating their biogenesis and exit from the ER.</text>
</comment>
<keyword evidence="4 8" id="KW-0040">ANK repeat</keyword>
<evidence type="ECO:0000256" key="5">
    <source>
        <dbReference type="ARBA" id="ARBA00023136"/>
    </source>
</evidence>
<dbReference type="InterPro" id="IPR036770">
    <property type="entry name" value="Ankyrin_rpt-contain_sf"/>
</dbReference>
<dbReference type="PANTHER" id="PTHR12447:SF25">
    <property type="entry name" value="ANKYRIN REPEAT DOMAIN-CONTAINING PROTEIN 13C"/>
    <property type="match status" value="1"/>
</dbReference>
<proteinExistence type="predicted"/>
<dbReference type="PROSITE" id="PS50297">
    <property type="entry name" value="ANK_REP_REGION"/>
    <property type="match status" value="1"/>
</dbReference>
<dbReference type="AlphaFoldDB" id="A0A0X3NX80"/>
<protein>
    <submittedName>
        <fullName evidence="11">Ankyrin repeat domain-containing protein 13C-A</fullName>
    </submittedName>
</protein>
<accession>A0A0X3NX80</accession>
<evidence type="ECO:0000256" key="3">
    <source>
        <dbReference type="ARBA" id="ARBA00022824"/>
    </source>
</evidence>
<dbReference type="SMART" id="SM00248">
    <property type="entry name" value="ANK"/>
    <property type="match status" value="2"/>
</dbReference>
<evidence type="ECO:0000256" key="4">
    <source>
        <dbReference type="ARBA" id="ARBA00023043"/>
    </source>
</evidence>
<feature type="region of interest" description="Disordered" evidence="9">
    <location>
        <begin position="310"/>
        <end position="349"/>
    </location>
</feature>
<evidence type="ECO:0000259" key="10">
    <source>
        <dbReference type="Pfam" id="PF11904"/>
    </source>
</evidence>
<gene>
    <name evidence="11" type="primary">A13CA</name>
    <name evidence="11" type="ORF">TR87187</name>
</gene>
<dbReference type="SUPFAM" id="SSF48403">
    <property type="entry name" value="Ankyrin repeat"/>
    <property type="match status" value="1"/>
</dbReference>
<dbReference type="InterPro" id="IPR002110">
    <property type="entry name" value="Ankyrin_rpt"/>
</dbReference>